<dbReference type="EMBL" id="CAJNOW010015806">
    <property type="protein sequence ID" value="CAF1645168.1"/>
    <property type="molecule type" value="Genomic_DNA"/>
</dbReference>
<dbReference type="OrthoDB" id="10014742at2759"/>
<dbReference type="Proteomes" id="UP000681967">
    <property type="component" value="Unassembled WGS sequence"/>
</dbReference>
<keyword evidence="1" id="KW-0472">Membrane</keyword>
<evidence type="ECO:0000313" key="7">
    <source>
        <dbReference type="Proteomes" id="UP000663855"/>
    </source>
</evidence>
<protein>
    <submittedName>
        <fullName evidence="2">Uncharacterized protein</fullName>
    </submittedName>
</protein>
<evidence type="ECO:0000313" key="5">
    <source>
        <dbReference type="EMBL" id="CAF3967378.1"/>
    </source>
</evidence>
<gene>
    <name evidence="6" type="ORF">BYL167_LOCUS18754</name>
    <name evidence="2" type="ORF">CJN711_LOCUS19700</name>
    <name evidence="5" type="ORF">GIL414_LOCUS9964</name>
    <name evidence="3" type="ORF">KQP761_LOCUS28837</name>
    <name evidence="4" type="ORF">MBJ925_LOCUS14379</name>
</gene>
<dbReference type="EMBL" id="CAJNOV010009252">
    <property type="protein sequence ID" value="CAF1356454.1"/>
    <property type="molecule type" value="Genomic_DNA"/>
</dbReference>
<evidence type="ECO:0000313" key="2">
    <source>
        <dbReference type="EMBL" id="CAF1356454.1"/>
    </source>
</evidence>
<dbReference type="EMBL" id="CAJOBH010007771">
    <property type="protein sequence ID" value="CAF4093882.1"/>
    <property type="molecule type" value="Genomic_DNA"/>
</dbReference>
<dbReference type="Proteomes" id="UP000663824">
    <property type="component" value="Unassembled WGS sequence"/>
</dbReference>
<sequence>MAVIDWLQTSEFIRQNSESFILYSLCGCFIGVTFILLTIIIVLYIEKRHLAHDENKKIKHDYQTPRSDIDYNDILSTTRSYLPVYRYDGRTHHEFYDV</sequence>
<organism evidence="2 7">
    <name type="scientific">Rotaria magnacalcarata</name>
    <dbReference type="NCBI Taxonomy" id="392030"/>
    <lineage>
        <taxon>Eukaryota</taxon>
        <taxon>Metazoa</taxon>
        <taxon>Spiralia</taxon>
        <taxon>Gnathifera</taxon>
        <taxon>Rotifera</taxon>
        <taxon>Eurotatoria</taxon>
        <taxon>Bdelloidea</taxon>
        <taxon>Philodinida</taxon>
        <taxon>Philodinidae</taxon>
        <taxon>Rotaria</taxon>
    </lineage>
</organism>
<dbReference type="AlphaFoldDB" id="A0A815HSM3"/>
<evidence type="ECO:0000256" key="1">
    <source>
        <dbReference type="SAM" id="Phobius"/>
    </source>
</evidence>
<evidence type="ECO:0000313" key="3">
    <source>
        <dbReference type="EMBL" id="CAF1645168.1"/>
    </source>
</evidence>
<dbReference type="Proteomes" id="UP000663834">
    <property type="component" value="Unassembled WGS sequence"/>
</dbReference>
<dbReference type="Proteomes" id="UP000663855">
    <property type="component" value="Unassembled WGS sequence"/>
</dbReference>
<evidence type="ECO:0000313" key="4">
    <source>
        <dbReference type="EMBL" id="CAF2058239.1"/>
    </source>
</evidence>
<keyword evidence="1" id="KW-0812">Transmembrane</keyword>
<keyword evidence="1" id="KW-1133">Transmembrane helix</keyword>
<evidence type="ECO:0000313" key="6">
    <source>
        <dbReference type="EMBL" id="CAF4093882.1"/>
    </source>
</evidence>
<proteinExistence type="predicted"/>
<name>A0A815HSM3_9BILA</name>
<dbReference type="Proteomes" id="UP000681720">
    <property type="component" value="Unassembled WGS sequence"/>
</dbReference>
<accession>A0A815HSM3</accession>
<dbReference type="EMBL" id="CAJOBJ010003493">
    <property type="protein sequence ID" value="CAF3967378.1"/>
    <property type="molecule type" value="Genomic_DNA"/>
</dbReference>
<dbReference type="EMBL" id="CAJNRE010006720">
    <property type="protein sequence ID" value="CAF2058239.1"/>
    <property type="molecule type" value="Genomic_DNA"/>
</dbReference>
<comment type="caution">
    <text evidence="2">The sequence shown here is derived from an EMBL/GenBank/DDBJ whole genome shotgun (WGS) entry which is preliminary data.</text>
</comment>
<feature type="transmembrane region" description="Helical" evidence="1">
    <location>
        <begin position="20"/>
        <end position="45"/>
    </location>
</feature>
<reference evidence="2" key="1">
    <citation type="submission" date="2021-02" db="EMBL/GenBank/DDBJ databases">
        <authorList>
            <person name="Nowell W R."/>
        </authorList>
    </citation>
    <scope>NUCLEOTIDE SEQUENCE</scope>
</reference>